<dbReference type="Pfam" id="PF01551">
    <property type="entry name" value="Peptidase_M23"/>
    <property type="match status" value="1"/>
</dbReference>
<sequence>MKLKFITVAMLLFILAGCLVPEQPVIPVKGASNKDWNSQTFWYEPWGSSGTHKGIDIFAAANTPVIAPTPLLLLYKGEFFKGGKVVVGLGPKWQIHYFAHLDSLNASTGLFAGRGDVLGTVGTTGNAQGKPPHLHYSILSMLPRPWLIDTSTQGYKKAFYLNPIDYLDPK</sequence>
<proteinExistence type="predicted"/>
<keyword evidence="1" id="KW-0732">Signal</keyword>
<feature type="chain" id="PRO_5012939824" description="M23ase beta-sheet core domain-containing protein" evidence="1">
    <location>
        <begin position="22"/>
        <end position="170"/>
    </location>
</feature>
<dbReference type="EMBL" id="CP022358">
    <property type="protein sequence ID" value="ASK70860.1"/>
    <property type="molecule type" value="Genomic_DNA"/>
</dbReference>
<dbReference type="AlphaFoldDB" id="A0A220US97"/>
<dbReference type="RefSeq" id="WP_089068701.1">
    <property type="nucleotide sequence ID" value="NZ_CP022358.1"/>
</dbReference>
<dbReference type="InterPro" id="IPR016047">
    <property type="entry name" value="M23ase_b-sheet_dom"/>
</dbReference>
<name>A0A220US97_9GAMM</name>
<reference evidence="3 4" key="1">
    <citation type="submission" date="2017-07" db="EMBL/GenBank/DDBJ databases">
        <title>Phenotypical and genomic characterization of a clinical isolate of Shewanella bicestrii sp. nov. producing an extended-spectrum beta-lactamase and a new oxacillinase variant.</title>
        <authorList>
            <person name="Jousset A.B."/>
            <person name="Bonnin R.A."/>
            <person name="Girlich D."/>
            <person name="Dabos L."/>
            <person name="Potron A."/>
            <person name="Dortet L."/>
            <person name="Glaser P."/>
            <person name="Naas T."/>
        </authorList>
    </citation>
    <scope>NUCLEOTIDE SEQUENCE [LARGE SCALE GENOMIC DNA]</scope>
    <source>
        <strain evidence="3 4">JAB-1</strain>
    </source>
</reference>
<gene>
    <name evidence="3" type="ORF">CF168_19400</name>
</gene>
<evidence type="ECO:0000256" key="1">
    <source>
        <dbReference type="SAM" id="SignalP"/>
    </source>
</evidence>
<protein>
    <recommendedName>
        <fullName evidence="2">M23ase beta-sheet core domain-containing protein</fullName>
    </recommendedName>
</protein>
<organism evidence="3 4">
    <name type="scientific">Shewanella bicestrii</name>
    <dbReference type="NCBI Taxonomy" id="2018305"/>
    <lineage>
        <taxon>Bacteria</taxon>
        <taxon>Pseudomonadati</taxon>
        <taxon>Pseudomonadota</taxon>
        <taxon>Gammaproteobacteria</taxon>
        <taxon>Alteromonadales</taxon>
        <taxon>Shewanellaceae</taxon>
        <taxon>Shewanella</taxon>
    </lineage>
</organism>
<evidence type="ECO:0000313" key="4">
    <source>
        <dbReference type="Proteomes" id="UP000198367"/>
    </source>
</evidence>
<dbReference type="SUPFAM" id="SSF51261">
    <property type="entry name" value="Duplicated hybrid motif"/>
    <property type="match status" value="1"/>
</dbReference>
<dbReference type="PANTHER" id="PTHR21666">
    <property type="entry name" value="PEPTIDASE-RELATED"/>
    <property type="match status" value="1"/>
</dbReference>
<dbReference type="Proteomes" id="UP000198367">
    <property type="component" value="Chromosome"/>
</dbReference>
<accession>A0A220US97</accession>
<dbReference type="PANTHER" id="PTHR21666:SF268">
    <property type="entry name" value="PEPTIDASE M23 DOMAIN-CONTAINING PROTEIN"/>
    <property type="match status" value="1"/>
</dbReference>
<feature type="domain" description="M23ase beta-sheet core" evidence="2">
    <location>
        <begin position="51"/>
        <end position="138"/>
    </location>
</feature>
<feature type="signal peptide" evidence="1">
    <location>
        <begin position="1"/>
        <end position="21"/>
    </location>
</feature>
<dbReference type="GO" id="GO:0004222">
    <property type="term" value="F:metalloendopeptidase activity"/>
    <property type="evidence" value="ECO:0007669"/>
    <property type="project" value="TreeGrafter"/>
</dbReference>
<keyword evidence="4" id="KW-1185">Reference proteome</keyword>
<dbReference type="KEGG" id="sbj:CF168_19400"/>
<dbReference type="InterPro" id="IPR011055">
    <property type="entry name" value="Dup_hybrid_motif"/>
</dbReference>
<dbReference type="Gene3D" id="2.70.70.10">
    <property type="entry name" value="Glucose Permease (Domain IIA)"/>
    <property type="match status" value="1"/>
</dbReference>
<dbReference type="InterPro" id="IPR050570">
    <property type="entry name" value="Cell_wall_metabolism_enzyme"/>
</dbReference>
<evidence type="ECO:0000313" key="3">
    <source>
        <dbReference type="EMBL" id="ASK70860.1"/>
    </source>
</evidence>
<evidence type="ECO:0000259" key="2">
    <source>
        <dbReference type="Pfam" id="PF01551"/>
    </source>
</evidence>
<dbReference type="PROSITE" id="PS51257">
    <property type="entry name" value="PROKAR_LIPOPROTEIN"/>
    <property type="match status" value="1"/>
</dbReference>
<dbReference type="CDD" id="cd12797">
    <property type="entry name" value="M23_peptidase"/>
    <property type="match status" value="1"/>
</dbReference>